<dbReference type="GO" id="GO:0000105">
    <property type="term" value="P:L-histidine biosynthetic process"/>
    <property type="evidence" value="ECO:0007669"/>
    <property type="project" value="UniProtKB-UniRule"/>
</dbReference>
<feature type="binding site" evidence="11">
    <location>
        <position position="79"/>
    </location>
    <ligand>
        <name>Mg(2+)</name>
        <dbReference type="ChEBI" id="CHEBI:18420"/>
    </ligand>
</feature>
<feature type="binding site" evidence="11">
    <location>
        <position position="96"/>
    </location>
    <ligand>
        <name>Zn(2+)</name>
        <dbReference type="ChEBI" id="CHEBI:29105"/>
        <note>ligand shared between dimeric partners</note>
    </ligand>
</feature>
<dbReference type="Pfam" id="PF01502">
    <property type="entry name" value="PRA-CH"/>
    <property type="match status" value="1"/>
</dbReference>
<comment type="subunit">
    <text evidence="11">Homodimer.</text>
</comment>
<evidence type="ECO:0000313" key="14">
    <source>
        <dbReference type="Proteomes" id="UP000078532"/>
    </source>
</evidence>
<dbReference type="GO" id="GO:0005737">
    <property type="term" value="C:cytoplasm"/>
    <property type="evidence" value="ECO:0007669"/>
    <property type="project" value="UniProtKB-SubCell"/>
</dbReference>
<accession>A0A1B7LH66</accession>
<comment type="pathway">
    <text evidence="3 11">Amino-acid biosynthesis; L-histidine biosynthesis; L-histidine from 5-phospho-alpha-D-ribose 1-diphosphate: step 3/9.</text>
</comment>
<comment type="subcellular location">
    <subcellularLocation>
        <location evidence="11">Cytoplasm</location>
    </subcellularLocation>
</comment>
<dbReference type="InterPro" id="IPR002496">
    <property type="entry name" value="PRib_AMP_CycHydrolase_dom"/>
</dbReference>
<protein>
    <recommendedName>
        <fullName evidence="11">Phosphoribosyl-AMP cyclohydrolase</fullName>
        <shortName evidence="11">PRA-CH</shortName>
        <ecNumber evidence="11">3.5.4.19</ecNumber>
    </recommendedName>
</protein>
<comment type="cofactor">
    <cofactor evidence="11">
        <name>Zn(2+)</name>
        <dbReference type="ChEBI" id="CHEBI:29105"/>
    </cofactor>
    <text evidence="11">Binds 1 zinc ion per subunit.</text>
</comment>
<dbReference type="FunFam" id="3.10.20.810:FF:000001">
    <property type="entry name" value="Histidine biosynthesis bifunctional protein HisIE"/>
    <property type="match status" value="1"/>
</dbReference>
<sequence length="133" mass="15175">MFLAFDVDSLKYDAAGLIPAVVQDVRTNAVVMVAYMNKEAVKRTLESGETWFWSRSRQQFWHKGETSGNVQKIKEIFYDCDRDTLLVRVEQKGAACHEGYFSCFHYRILPDGGVQVVGERKFDPAKVYGKNGI</sequence>
<evidence type="ECO:0000256" key="4">
    <source>
        <dbReference type="ARBA" id="ARBA00005204"/>
    </source>
</evidence>
<evidence type="ECO:0000256" key="11">
    <source>
        <dbReference type="HAMAP-Rule" id="MF_01021"/>
    </source>
</evidence>
<evidence type="ECO:0000256" key="1">
    <source>
        <dbReference type="ARBA" id="ARBA00000024"/>
    </source>
</evidence>
<dbReference type="STRING" id="1838280.A6M21_05735"/>
<comment type="catalytic activity">
    <reaction evidence="2">
        <text>1-(5-phospho-beta-D-ribosyl)-ATP + H2O = 1-(5-phospho-beta-D-ribosyl)-5'-AMP + diphosphate + H(+)</text>
        <dbReference type="Rhea" id="RHEA:22828"/>
        <dbReference type="ChEBI" id="CHEBI:15377"/>
        <dbReference type="ChEBI" id="CHEBI:15378"/>
        <dbReference type="ChEBI" id="CHEBI:33019"/>
        <dbReference type="ChEBI" id="CHEBI:59457"/>
        <dbReference type="ChEBI" id="CHEBI:73183"/>
        <dbReference type="EC" id="3.6.1.31"/>
    </reaction>
</comment>
<evidence type="ECO:0000256" key="2">
    <source>
        <dbReference type="ARBA" id="ARBA00001460"/>
    </source>
</evidence>
<keyword evidence="11" id="KW-0862">Zinc</keyword>
<feature type="binding site" evidence="11">
    <location>
        <position position="103"/>
    </location>
    <ligand>
        <name>Zn(2+)</name>
        <dbReference type="ChEBI" id="CHEBI:29105"/>
        <note>ligand shared between dimeric partners</note>
    </ligand>
</feature>
<dbReference type="PANTHER" id="PTHR42945:SF1">
    <property type="entry name" value="HISTIDINE BIOSYNTHESIS BIFUNCTIONAL PROTEIN HIS7"/>
    <property type="match status" value="1"/>
</dbReference>
<evidence type="ECO:0000256" key="5">
    <source>
        <dbReference type="ARBA" id="ARBA00007731"/>
    </source>
</evidence>
<dbReference type="NCBIfam" id="NF000768">
    <property type="entry name" value="PRK00051.1"/>
    <property type="match status" value="1"/>
</dbReference>
<keyword evidence="11" id="KW-0460">Magnesium</keyword>
<dbReference type="GO" id="GO:0004636">
    <property type="term" value="F:phosphoribosyl-ATP diphosphatase activity"/>
    <property type="evidence" value="ECO:0007669"/>
    <property type="project" value="UniProtKB-EC"/>
</dbReference>
<dbReference type="EC" id="3.5.4.19" evidence="11"/>
<dbReference type="InterPro" id="IPR026660">
    <property type="entry name" value="PRA-CH"/>
</dbReference>
<reference evidence="13 14" key="1">
    <citation type="submission" date="2016-04" db="EMBL/GenBank/DDBJ databases">
        <authorList>
            <person name="Evans L.H."/>
            <person name="Alamgir A."/>
            <person name="Owens N."/>
            <person name="Weber N.D."/>
            <person name="Virtaneva K."/>
            <person name="Barbian K."/>
            <person name="Babar A."/>
            <person name="Rosenke K."/>
        </authorList>
    </citation>
    <scope>NUCLEOTIDE SEQUENCE [LARGE SCALE GENOMIC DNA]</scope>
    <source>
        <strain evidence="13 14">LMa1</strain>
    </source>
</reference>
<name>A0A1B7LH66_9FIRM</name>
<proteinExistence type="inferred from homology"/>
<comment type="pathway">
    <text evidence="4">Amino-acid biosynthesis; L-histidine biosynthesis; L-histidine from 5-phospho-alpha-D-ribose 1-diphosphate: step 2/9.</text>
</comment>
<gene>
    <name evidence="11" type="primary">hisI</name>
    <name evidence="13" type="ORF">A6M21_05735</name>
</gene>
<comment type="similarity">
    <text evidence="11">Belongs to the PRA-CH family.</text>
</comment>
<organism evidence="13 14">
    <name type="scientific">Desulfotomaculum copahuensis</name>
    <dbReference type="NCBI Taxonomy" id="1838280"/>
    <lineage>
        <taxon>Bacteria</taxon>
        <taxon>Bacillati</taxon>
        <taxon>Bacillota</taxon>
        <taxon>Clostridia</taxon>
        <taxon>Eubacteriales</taxon>
        <taxon>Desulfotomaculaceae</taxon>
        <taxon>Desulfotomaculum</taxon>
    </lineage>
</organism>
<feature type="binding site" evidence="11">
    <location>
        <position position="81"/>
    </location>
    <ligand>
        <name>Mg(2+)</name>
        <dbReference type="ChEBI" id="CHEBI:18420"/>
    </ligand>
</feature>
<dbReference type="GO" id="GO:0004635">
    <property type="term" value="F:phosphoribosyl-AMP cyclohydrolase activity"/>
    <property type="evidence" value="ECO:0007669"/>
    <property type="project" value="UniProtKB-UniRule"/>
</dbReference>
<dbReference type="InterPro" id="IPR038019">
    <property type="entry name" value="PRib_AMP_CycHydrolase_sf"/>
</dbReference>
<dbReference type="AlphaFoldDB" id="A0A1B7LH66"/>
<evidence type="ECO:0000256" key="6">
    <source>
        <dbReference type="ARBA" id="ARBA00008299"/>
    </source>
</evidence>
<dbReference type="EMBL" id="LYVF01000062">
    <property type="protein sequence ID" value="OAT85535.1"/>
    <property type="molecule type" value="Genomic_DNA"/>
</dbReference>
<comment type="function">
    <text evidence="11">Catalyzes the hydrolysis of the adenine ring of phosphoribosyl-AMP.</text>
</comment>
<dbReference type="GO" id="GO:0000287">
    <property type="term" value="F:magnesium ion binding"/>
    <property type="evidence" value="ECO:0007669"/>
    <property type="project" value="UniProtKB-UniRule"/>
</dbReference>
<evidence type="ECO:0000313" key="13">
    <source>
        <dbReference type="EMBL" id="OAT85535.1"/>
    </source>
</evidence>
<dbReference type="Proteomes" id="UP000078532">
    <property type="component" value="Unassembled WGS sequence"/>
</dbReference>
<dbReference type="Gene3D" id="3.10.20.810">
    <property type="entry name" value="Phosphoribosyl-AMP cyclohydrolase"/>
    <property type="match status" value="1"/>
</dbReference>
<keyword evidence="9 11" id="KW-0378">Hydrolase</keyword>
<keyword evidence="10 11" id="KW-0368">Histidine biosynthesis</keyword>
<evidence type="ECO:0000256" key="8">
    <source>
        <dbReference type="ARBA" id="ARBA00022605"/>
    </source>
</evidence>
<keyword evidence="7 11" id="KW-0963">Cytoplasm</keyword>
<dbReference type="PANTHER" id="PTHR42945">
    <property type="entry name" value="HISTIDINE BIOSYNTHESIS BIFUNCTIONAL PROTEIN"/>
    <property type="match status" value="1"/>
</dbReference>
<evidence type="ECO:0000256" key="7">
    <source>
        <dbReference type="ARBA" id="ARBA00022490"/>
    </source>
</evidence>
<evidence type="ECO:0000256" key="10">
    <source>
        <dbReference type="ARBA" id="ARBA00023102"/>
    </source>
</evidence>
<keyword evidence="14" id="KW-1185">Reference proteome</keyword>
<comment type="similarity">
    <text evidence="6">In the N-terminal section; belongs to the PRA-CH family.</text>
</comment>
<dbReference type="GO" id="GO:0008270">
    <property type="term" value="F:zinc ion binding"/>
    <property type="evidence" value="ECO:0007669"/>
    <property type="project" value="UniProtKB-UniRule"/>
</dbReference>
<comment type="similarity">
    <text evidence="5">In the C-terminal section; belongs to the PRA-PH family.</text>
</comment>
<feature type="domain" description="Phosphoribosyl-AMP cyclohydrolase" evidence="12">
    <location>
        <begin position="32"/>
        <end position="105"/>
    </location>
</feature>
<dbReference type="SUPFAM" id="SSF141734">
    <property type="entry name" value="HisI-like"/>
    <property type="match status" value="1"/>
</dbReference>
<dbReference type="UniPathway" id="UPA00031">
    <property type="reaction ID" value="UER00008"/>
</dbReference>
<feature type="binding site" evidence="11">
    <location>
        <position position="80"/>
    </location>
    <ligand>
        <name>Zn(2+)</name>
        <dbReference type="ChEBI" id="CHEBI:29105"/>
        <note>ligand shared between dimeric partners</note>
    </ligand>
</feature>
<dbReference type="HAMAP" id="MF_01021">
    <property type="entry name" value="HisI"/>
    <property type="match status" value="1"/>
</dbReference>
<comment type="cofactor">
    <cofactor evidence="11">
        <name>Mg(2+)</name>
        <dbReference type="ChEBI" id="CHEBI:18420"/>
    </cofactor>
    <text evidence="11">Binds 1 Mg(2+) ion per subunit.</text>
</comment>
<comment type="caution">
    <text evidence="13">The sequence shown here is derived from an EMBL/GenBank/DDBJ whole genome shotgun (WGS) entry which is preliminary data.</text>
</comment>
<evidence type="ECO:0000256" key="3">
    <source>
        <dbReference type="ARBA" id="ARBA00005169"/>
    </source>
</evidence>
<feature type="binding site" evidence="11">
    <location>
        <position position="83"/>
    </location>
    <ligand>
        <name>Mg(2+)</name>
        <dbReference type="ChEBI" id="CHEBI:18420"/>
    </ligand>
</feature>
<evidence type="ECO:0000259" key="12">
    <source>
        <dbReference type="Pfam" id="PF01502"/>
    </source>
</evidence>
<comment type="catalytic activity">
    <reaction evidence="1 11">
        <text>1-(5-phospho-beta-D-ribosyl)-5'-AMP + H2O = 1-(5-phospho-beta-D-ribosyl)-5-[(5-phospho-beta-D-ribosylamino)methylideneamino]imidazole-4-carboxamide</text>
        <dbReference type="Rhea" id="RHEA:20049"/>
        <dbReference type="ChEBI" id="CHEBI:15377"/>
        <dbReference type="ChEBI" id="CHEBI:58435"/>
        <dbReference type="ChEBI" id="CHEBI:59457"/>
        <dbReference type="EC" id="3.5.4.19"/>
    </reaction>
</comment>
<evidence type="ECO:0000256" key="9">
    <source>
        <dbReference type="ARBA" id="ARBA00022801"/>
    </source>
</evidence>
<keyword evidence="11" id="KW-0479">Metal-binding</keyword>
<keyword evidence="8 11" id="KW-0028">Amino-acid biosynthesis</keyword>